<feature type="domain" description="NUMOD4" evidence="1">
    <location>
        <begin position="3"/>
        <end position="60"/>
    </location>
</feature>
<dbReference type="RefSeq" id="YP_009287570.1">
    <property type="nucleotide sequence ID" value="NC_031074.1"/>
</dbReference>
<dbReference type="Pfam" id="PF07463">
    <property type="entry name" value="NUMOD4"/>
    <property type="match status" value="1"/>
</dbReference>
<keyword evidence="2" id="KW-0540">Nuclease</keyword>
<accession>A0A1B3AYH2</accession>
<dbReference type="SUPFAM" id="SSF54060">
    <property type="entry name" value="His-Me finger endonucleases"/>
    <property type="match status" value="1"/>
</dbReference>
<organism evidence="2 3">
    <name type="scientific">Gordonia phage Bantam</name>
    <dbReference type="NCBI Taxonomy" id="1887641"/>
    <lineage>
        <taxon>Viruses</taxon>
        <taxon>Duplodnaviria</taxon>
        <taxon>Heunggongvirae</taxon>
        <taxon>Uroviricota</taxon>
        <taxon>Caudoviricetes</taxon>
        <taxon>Bantamvirus</taxon>
        <taxon>Bantamvirus bantam</taxon>
    </lineage>
</organism>
<keyword evidence="2" id="KW-0378">Hydrolase</keyword>
<evidence type="ECO:0000313" key="3">
    <source>
        <dbReference type="Proteomes" id="UP000202170"/>
    </source>
</evidence>
<name>A0A1B3AYH2_9CAUD</name>
<dbReference type="InterPro" id="IPR044925">
    <property type="entry name" value="His-Me_finger_sf"/>
</dbReference>
<dbReference type="OrthoDB" id="21336at10239"/>
<gene>
    <name evidence="2" type="primary">102</name>
    <name evidence="2" type="ORF">SEA_BANTAM_102</name>
</gene>
<evidence type="ECO:0000259" key="1">
    <source>
        <dbReference type="Pfam" id="PF07463"/>
    </source>
</evidence>
<keyword evidence="3" id="KW-1185">Reference proteome</keyword>
<dbReference type="KEGG" id="vg:29080366"/>
<dbReference type="GeneID" id="29080366"/>
<sequence>MTEEWRPVPGWETHYQVSSAGNVRSIDRVIDDARGYQRAMRGKDLSPATHRDGYRFVNLRRGDEQLVINVRQLVAAAFLDHPLHDKSRIIVNRDESSPADDSVDNLKLVDALEFRRAQAEHAREMRPRTGACRRGHQIAGPNAANHGGREVCRSCHLARNYVSRNGLPKDQLTAEADRYYQRLTGADQAVAA</sequence>
<dbReference type="EMBL" id="KX557272">
    <property type="protein sequence ID" value="AOE43791.1"/>
    <property type="molecule type" value="Genomic_DNA"/>
</dbReference>
<evidence type="ECO:0000313" key="2">
    <source>
        <dbReference type="EMBL" id="AOE43791.1"/>
    </source>
</evidence>
<keyword evidence="2" id="KW-0255">Endonuclease</keyword>
<dbReference type="GO" id="GO:0016788">
    <property type="term" value="F:hydrolase activity, acting on ester bonds"/>
    <property type="evidence" value="ECO:0007669"/>
    <property type="project" value="InterPro"/>
</dbReference>
<proteinExistence type="predicted"/>
<dbReference type="Gene3D" id="3.90.75.20">
    <property type="match status" value="1"/>
</dbReference>
<reference evidence="3" key="1">
    <citation type="submission" date="2016-07" db="EMBL/GenBank/DDBJ databases">
        <authorList>
            <person name="Florea S."/>
            <person name="Webb J.S."/>
            <person name="Jaromczyk J."/>
            <person name="Schardl C.L."/>
        </authorList>
    </citation>
    <scope>NUCLEOTIDE SEQUENCE [LARGE SCALE GENOMIC DNA]</scope>
</reference>
<dbReference type="Proteomes" id="UP000202170">
    <property type="component" value="Segment"/>
</dbReference>
<dbReference type="InterPro" id="IPR010902">
    <property type="entry name" value="NUMOD4"/>
</dbReference>
<protein>
    <submittedName>
        <fullName evidence="2">HNH endonuclease</fullName>
    </submittedName>
</protein>
<dbReference type="GO" id="GO:0004519">
    <property type="term" value="F:endonuclease activity"/>
    <property type="evidence" value="ECO:0007669"/>
    <property type="project" value="UniProtKB-KW"/>
</dbReference>